<sequence length="253" mass="27424">MTTAPLCTCPPTEPRHYGPALAQVWESRTDLATFAVAVTFAAESVRAGLLGQRHRAAALRRAAETGLPRQASLAMAWERELFCLRAALSGIDAGVPPEMAARAANLADALAEGLGTLHPMLLEWHLYRHATAPSWRRRRTGQDARDYVLSLGYDPTDRHHGSRQRIRLVYIGAALGDAVGESLIVDTHTSSAPALRPERPLSVREDCILAMSADPTLLEDAWYGVPVVTAEKSTDMAKLLVSDGDRCPGRAAR</sequence>
<dbReference type="EMBL" id="JBIAMX010000028">
    <property type="protein sequence ID" value="MFF0546843.1"/>
    <property type="molecule type" value="Genomic_DNA"/>
</dbReference>
<proteinExistence type="predicted"/>
<name>A0ABW6PWN2_9NOCA</name>
<evidence type="ECO:0000313" key="1">
    <source>
        <dbReference type="EMBL" id="MFF0546843.1"/>
    </source>
</evidence>
<organism evidence="1 2">
    <name type="scientific">Nocardia thailandica</name>
    <dbReference type="NCBI Taxonomy" id="257275"/>
    <lineage>
        <taxon>Bacteria</taxon>
        <taxon>Bacillati</taxon>
        <taxon>Actinomycetota</taxon>
        <taxon>Actinomycetes</taxon>
        <taxon>Mycobacteriales</taxon>
        <taxon>Nocardiaceae</taxon>
        <taxon>Nocardia</taxon>
    </lineage>
</organism>
<reference evidence="1 2" key="1">
    <citation type="submission" date="2024-10" db="EMBL/GenBank/DDBJ databases">
        <title>The Natural Products Discovery Center: Release of the First 8490 Sequenced Strains for Exploring Actinobacteria Biosynthetic Diversity.</title>
        <authorList>
            <person name="Kalkreuter E."/>
            <person name="Kautsar S.A."/>
            <person name="Yang D."/>
            <person name="Bader C.D."/>
            <person name="Teijaro C.N."/>
            <person name="Fluegel L."/>
            <person name="Davis C.M."/>
            <person name="Simpson J.R."/>
            <person name="Lauterbach L."/>
            <person name="Steele A.D."/>
            <person name="Gui C."/>
            <person name="Meng S."/>
            <person name="Li G."/>
            <person name="Viehrig K."/>
            <person name="Ye F."/>
            <person name="Su P."/>
            <person name="Kiefer A.F."/>
            <person name="Nichols A."/>
            <person name="Cepeda A.J."/>
            <person name="Yan W."/>
            <person name="Fan B."/>
            <person name="Jiang Y."/>
            <person name="Adhikari A."/>
            <person name="Zheng C.-J."/>
            <person name="Schuster L."/>
            <person name="Cowan T.M."/>
            <person name="Smanski M.J."/>
            <person name="Chevrette M.G."/>
            <person name="De Carvalho L.P.S."/>
            <person name="Shen B."/>
        </authorList>
    </citation>
    <scope>NUCLEOTIDE SEQUENCE [LARGE SCALE GENOMIC DNA]</scope>
    <source>
        <strain evidence="1 2">NPDC004045</strain>
    </source>
</reference>
<dbReference type="Proteomes" id="UP001601444">
    <property type="component" value="Unassembled WGS sequence"/>
</dbReference>
<gene>
    <name evidence="1" type="ORF">ACFYTF_28805</name>
</gene>
<comment type="caution">
    <text evidence="1">The sequence shown here is derived from an EMBL/GenBank/DDBJ whole genome shotgun (WGS) entry which is preliminary data.</text>
</comment>
<protein>
    <submittedName>
        <fullName evidence="1">Uncharacterized protein</fullName>
    </submittedName>
</protein>
<keyword evidence="2" id="KW-1185">Reference proteome</keyword>
<accession>A0ABW6PWN2</accession>
<evidence type="ECO:0000313" key="2">
    <source>
        <dbReference type="Proteomes" id="UP001601444"/>
    </source>
</evidence>
<dbReference type="RefSeq" id="WP_387703028.1">
    <property type="nucleotide sequence ID" value="NZ_JBIAMX010000028.1"/>
</dbReference>